<comment type="similarity">
    <text evidence="3">Belongs to the Rsd/AlgQ family.</text>
</comment>
<evidence type="ECO:0000256" key="2">
    <source>
        <dbReference type="ARBA" id="ARBA00023163"/>
    </source>
</evidence>
<dbReference type="Pfam" id="PF04353">
    <property type="entry name" value="Rsd_AlgQ"/>
    <property type="match status" value="1"/>
</dbReference>
<dbReference type="Proteomes" id="UP000275394">
    <property type="component" value="Unassembled WGS sequence"/>
</dbReference>
<dbReference type="EMBL" id="RKHR01000004">
    <property type="protein sequence ID" value="ROS01969.1"/>
    <property type="molecule type" value="Genomic_DNA"/>
</dbReference>
<protein>
    <submittedName>
        <fullName evidence="4">Regulator of sigma D</fullName>
    </submittedName>
</protein>
<dbReference type="RefSeq" id="WP_123712714.1">
    <property type="nucleotide sequence ID" value="NZ_RKHR01000004.1"/>
</dbReference>
<dbReference type="InterPro" id="IPR007448">
    <property type="entry name" value="Sigma70_reg_Rsd_AlgQ"/>
</dbReference>
<keyword evidence="5" id="KW-1185">Reference proteome</keyword>
<reference evidence="4 5" key="1">
    <citation type="submission" date="2018-11" db="EMBL/GenBank/DDBJ databases">
        <title>Genomic Encyclopedia of Type Strains, Phase IV (KMG-IV): sequencing the most valuable type-strain genomes for metagenomic binning, comparative biology and taxonomic classification.</title>
        <authorList>
            <person name="Goeker M."/>
        </authorList>
    </citation>
    <scope>NUCLEOTIDE SEQUENCE [LARGE SCALE GENOMIC DNA]</scope>
    <source>
        <strain evidence="4 5">DSM 100316</strain>
    </source>
</reference>
<name>A0A3N2DQT3_9GAMM</name>
<evidence type="ECO:0000256" key="3">
    <source>
        <dbReference type="RuleBase" id="RU004409"/>
    </source>
</evidence>
<evidence type="ECO:0000256" key="1">
    <source>
        <dbReference type="ARBA" id="ARBA00023015"/>
    </source>
</evidence>
<evidence type="ECO:0000313" key="4">
    <source>
        <dbReference type="EMBL" id="ROS01969.1"/>
    </source>
</evidence>
<dbReference type="NCBIfam" id="NF008723">
    <property type="entry name" value="PRK11718.1"/>
    <property type="match status" value="1"/>
</dbReference>
<evidence type="ECO:0000313" key="5">
    <source>
        <dbReference type="Proteomes" id="UP000275394"/>
    </source>
</evidence>
<sequence length="165" mass="18215">MLEKCKSRQERWGGVEVVVADWLLERSQLLVKYCNLSATLSEGLGSASGGKKLKPAAKELEQFCQILMDYICAGHFEVFDLLLGEAEEFADGGVEFAANIYPQLEGTTVKALSFNDQYDGCAGGSLRSQGLQDDLSALGEIMSTRFDLEDNLLEQLHYRHQSQVA</sequence>
<organism evidence="4 5">
    <name type="scientific">Sinobacterium caligoides</name>
    <dbReference type="NCBI Taxonomy" id="933926"/>
    <lineage>
        <taxon>Bacteria</taxon>
        <taxon>Pseudomonadati</taxon>
        <taxon>Pseudomonadota</taxon>
        <taxon>Gammaproteobacteria</taxon>
        <taxon>Cellvibrionales</taxon>
        <taxon>Spongiibacteraceae</taxon>
        <taxon>Sinobacterium</taxon>
    </lineage>
</organism>
<dbReference type="OrthoDB" id="5567237at2"/>
<dbReference type="InterPro" id="IPR038309">
    <property type="entry name" value="Rsd/AlgQ_sf"/>
</dbReference>
<gene>
    <name evidence="4" type="ORF">EDC56_2418</name>
</gene>
<dbReference type="AlphaFoldDB" id="A0A3N2DQT3"/>
<accession>A0A3N2DQT3</accession>
<keyword evidence="1 3" id="KW-0805">Transcription regulation</keyword>
<dbReference type="PIRSF" id="PIRSF016548">
    <property type="entry name" value="Rsd_AlgQ"/>
    <property type="match status" value="1"/>
</dbReference>
<dbReference type="GO" id="GO:0006355">
    <property type="term" value="P:regulation of DNA-templated transcription"/>
    <property type="evidence" value="ECO:0007669"/>
    <property type="project" value="InterPro"/>
</dbReference>
<dbReference type="Gene3D" id="1.20.120.1370">
    <property type="entry name" value="Regulator of RNA polymerase sigma(70) subunit, domain 4"/>
    <property type="match status" value="1"/>
</dbReference>
<keyword evidence="2 3" id="KW-0804">Transcription</keyword>
<proteinExistence type="inferred from homology"/>
<comment type="caution">
    <text evidence="4">The sequence shown here is derived from an EMBL/GenBank/DDBJ whole genome shotgun (WGS) entry which is preliminary data.</text>
</comment>